<dbReference type="CDD" id="cd10017">
    <property type="entry name" value="B3_DNA"/>
    <property type="match status" value="1"/>
</dbReference>
<proteinExistence type="predicted"/>
<dbReference type="InterPro" id="IPR015300">
    <property type="entry name" value="DNA-bd_pseudobarrel_sf"/>
</dbReference>
<evidence type="ECO:0000256" key="1">
    <source>
        <dbReference type="ARBA" id="ARBA00004123"/>
    </source>
</evidence>
<dbReference type="Pfam" id="PF02362">
    <property type="entry name" value="B3"/>
    <property type="match status" value="2"/>
</dbReference>
<keyword evidence="5" id="KW-0539">Nucleus</keyword>
<evidence type="ECO:0000259" key="6">
    <source>
        <dbReference type="PROSITE" id="PS50863"/>
    </source>
</evidence>
<dbReference type="GO" id="GO:0005634">
    <property type="term" value="C:nucleus"/>
    <property type="evidence" value="ECO:0007669"/>
    <property type="project" value="UniProtKB-SubCell"/>
</dbReference>
<evidence type="ECO:0000256" key="5">
    <source>
        <dbReference type="ARBA" id="ARBA00023242"/>
    </source>
</evidence>
<evidence type="ECO:0000313" key="7">
    <source>
        <dbReference type="EMBL" id="KZM81806.1"/>
    </source>
</evidence>
<feature type="domain" description="TF-B3" evidence="6">
    <location>
        <begin position="14"/>
        <end position="107"/>
    </location>
</feature>
<evidence type="ECO:0000313" key="9">
    <source>
        <dbReference type="Proteomes" id="UP000077755"/>
    </source>
</evidence>
<keyword evidence="9" id="KW-1185">Reference proteome</keyword>
<keyword evidence="4" id="KW-0804">Transcription</keyword>
<comment type="subcellular location">
    <subcellularLocation>
        <location evidence="1">Nucleus</location>
    </subcellularLocation>
</comment>
<dbReference type="Proteomes" id="UP000077755">
    <property type="component" value="Chromosome 9"/>
</dbReference>
<dbReference type="GO" id="GO:0003677">
    <property type="term" value="F:DNA binding"/>
    <property type="evidence" value="ECO:0007669"/>
    <property type="project" value="UniProtKB-KW"/>
</dbReference>
<gene>
    <name evidence="7" type="ORF">DCAR_029419</name>
    <name evidence="8" type="ORF">DCAR_0933895</name>
</gene>
<dbReference type="PROSITE" id="PS50863">
    <property type="entry name" value="B3"/>
    <property type="match status" value="1"/>
</dbReference>
<dbReference type="AlphaFoldDB" id="A0A175YDU0"/>
<dbReference type="Gene3D" id="2.40.330.10">
    <property type="entry name" value="DNA-binding pseudobarrel domain"/>
    <property type="match status" value="2"/>
</dbReference>
<evidence type="ECO:0000256" key="2">
    <source>
        <dbReference type="ARBA" id="ARBA00023015"/>
    </source>
</evidence>
<dbReference type="PANTHER" id="PTHR31920:SF148">
    <property type="entry name" value="B3 DOMAIN-CONTAINING PROTEIN OS03G0621600"/>
    <property type="match status" value="1"/>
</dbReference>
<dbReference type="SMART" id="SM01019">
    <property type="entry name" value="B3"/>
    <property type="match status" value="2"/>
</dbReference>
<dbReference type="EMBL" id="CP093351">
    <property type="protein sequence ID" value="WOH14376.1"/>
    <property type="molecule type" value="Genomic_DNA"/>
</dbReference>
<dbReference type="STRING" id="79200.A0A175YDU0"/>
<keyword evidence="3" id="KW-0238">DNA-binding</keyword>
<reference evidence="8" key="2">
    <citation type="submission" date="2022-03" db="EMBL/GenBank/DDBJ databases">
        <title>Draft title - Genomic analysis of global carrot germplasm unveils the trajectory of domestication and the origin of high carotenoid orange carrot.</title>
        <authorList>
            <person name="Iorizzo M."/>
            <person name="Ellison S."/>
            <person name="Senalik D."/>
            <person name="Macko-Podgorni A."/>
            <person name="Grzebelus D."/>
            <person name="Bostan H."/>
            <person name="Rolling W."/>
            <person name="Curaba J."/>
            <person name="Simon P."/>
        </authorList>
    </citation>
    <scope>NUCLEOTIDE SEQUENCE</scope>
    <source>
        <tissue evidence="8">Leaf</tissue>
    </source>
</reference>
<dbReference type="Gramene" id="KZM81806">
    <property type="protein sequence ID" value="KZM81806"/>
    <property type="gene ID" value="DCAR_029419"/>
</dbReference>
<dbReference type="InterPro" id="IPR003340">
    <property type="entry name" value="B3_DNA-bd"/>
</dbReference>
<keyword evidence="2" id="KW-0805">Transcription regulation</keyword>
<evidence type="ECO:0000256" key="3">
    <source>
        <dbReference type="ARBA" id="ARBA00023125"/>
    </source>
</evidence>
<dbReference type="KEGG" id="dcr:108202273"/>
<dbReference type="EMBL" id="LNRQ01000009">
    <property type="protein sequence ID" value="KZM81806.1"/>
    <property type="molecule type" value="Genomic_DNA"/>
</dbReference>
<dbReference type="PANTHER" id="PTHR31920">
    <property type="entry name" value="B3 DOMAIN-CONTAINING"/>
    <property type="match status" value="1"/>
</dbReference>
<evidence type="ECO:0000256" key="4">
    <source>
        <dbReference type="ARBA" id="ARBA00023163"/>
    </source>
</evidence>
<evidence type="ECO:0000313" key="8">
    <source>
        <dbReference type="EMBL" id="WOH14376.1"/>
    </source>
</evidence>
<accession>A0A175YDU0</accession>
<protein>
    <recommendedName>
        <fullName evidence="6">TF-B3 domain-containing protein</fullName>
    </recommendedName>
</protein>
<organism evidence="7">
    <name type="scientific">Daucus carota subsp. sativus</name>
    <name type="common">Carrot</name>
    <dbReference type="NCBI Taxonomy" id="79200"/>
    <lineage>
        <taxon>Eukaryota</taxon>
        <taxon>Viridiplantae</taxon>
        <taxon>Streptophyta</taxon>
        <taxon>Embryophyta</taxon>
        <taxon>Tracheophyta</taxon>
        <taxon>Spermatophyta</taxon>
        <taxon>Magnoliopsida</taxon>
        <taxon>eudicotyledons</taxon>
        <taxon>Gunneridae</taxon>
        <taxon>Pentapetalae</taxon>
        <taxon>asterids</taxon>
        <taxon>campanulids</taxon>
        <taxon>Apiales</taxon>
        <taxon>Apiaceae</taxon>
        <taxon>Apioideae</taxon>
        <taxon>Scandiceae</taxon>
        <taxon>Daucinae</taxon>
        <taxon>Daucus</taxon>
        <taxon>Daucus sect. Daucus</taxon>
    </lineage>
</organism>
<sequence length="217" mass="24752">MKALTEANIYDASPEFRIIFFPAQSSDHLKIPPTFNKKLEGVFPSDYLLESSGKTWHVTVKEVHDNLLQLENGWPEFVKDSALAEGDFLVFSYIGNLKFHVGIWDKNGCRRKIQDSNAGEIQNICNTFQVNIRPAYLTYVNIPRDLAKLLNKKTKCTLKIAEDSWVVNFTGDVNDKPRFGGGLRQFCMDNEVKADDILTFQLISEHDNSFTVDISRK</sequence>
<dbReference type="SUPFAM" id="SSF101936">
    <property type="entry name" value="DNA-binding pseudobarrel domain"/>
    <property type="match status" value="2"/>
</dbReference>
<name>A0A175YDU0_DAUCS</name>
<dbReference type="OrthoDB" id="1666376at2759"/>
<reference evidence="7" key="1">
    <citation type="journal article" date="2016" name="Nat. Genet.">
        <title>A high-quality carrot genome assembly provides new insights into carotenoid accumulation and asterid genome evolution.</title>
        <authorList>
            <person name="Iorizzo M."/>
            <person name="Ellison S."/>
            <person name="Senalik D."/>
            <person name="Zeng P."/>
            <person name="Satapoomin P."/>
            <person name="Huang J."/>
            <person name="Bowman M."/>
            <person name="Iovene M."/>
            <person name="Sanseverino W."/>
            <person name="Cavagnaro P."/>
            <person name="Yildiz M."/>
            <person name="Macko-Podgorni A."/>
            <person name="Moranska E."/>
            <person name="Grzebelus E."/>
            <person name="Grzebelus D."/>
            <person name="Ashrafi H."/>
            <person name="Zheng Z."/>
            <person name="Cheng S."/>
            <person name="Spooner D."/>
            <person name="Van Deynze A."/>
            <person name="Simon P."/>
        </authorList>
    </citation>
    <scope>NUCLEOTIDE SEQUENCE [LARGE SCALE GENOMIC DNA]</scope>
    <source>
        <tissue evidence="7">Leaf</tissue>
    </source>
</reference>
<dbReference type="InterPro" id="IPR050655">
    <property type="entry name" value="Plant_B3_domain"/>
</dbReference>
<dbReference type="OMA" id="KMVVTIH"/>